<evidence type="ECO:0000256" key="5">
    <source>
        <dbReference type="ARBA" id="ARBA00023069"/>
    </source>
</evidence>
<keyword evidence="3" id="KW-0963">Cytoplasm</keyword>
<dbReference type="RefSeq" id="WP_169669424.1">
    <property type="nucleotide sequence ID" value="NZ_JABBHF010000001.1"/>
</dbReference>
<feature type="region of interest" description="Disordered" evidence="8">
    <location>
        <begin position="646"/>
        <end position="678"/>
    </location>
</feature>
<gene>
    <name evidence="11" type="ORF">HHX25_01695</name>
</gene>
<evidence type="ECO:0000256" key="6">
    <source>
        <dbReference type="ARBA" id="ARBA00023157"/>
    </source>
</evidence>
<dbReference type="InterPro" id="IPR013783">
    <property type="entry name" value="Ig-like_fold"/>
</dbReference>
<evidence type="ECO:0000259" key="10">
    <source>
        <dbReference type="PROSITE" id="PS50060"/>
    </source>
</evidence>
<dbReference type="Pfam" id="PF13385">
    <property type="entry name" value="Laminin_G_3"/>
    <property type="match status" value="1"/>
</dbReference>
<keyword evidence="4 9" id="KW-0732">Signal</keyword>
<feature type="region of interest" description="Disordered" evidence="8">
    <location>
        <begin position="310"/>
        <end position="332"/>
    </location>
</feature>
<protein>
    <submittedName>
        <fullName evidence="11">Choice-of-anchor D domain-containing protein</fullName>
    </submittedName>
</protein>
<keyword evidence="12" id="KW-1185">Reference proteome</keyword>
<reference evidence="11 12" key="1">
    <citation type="submission" date="2020-04" db="EMBL/GenBank/DDBJ databases">
        <title>A Flavivirga sp. nov.</title>
        <authorList>
            <person name="Sun X."/>
        </authorList>
    </citation>
    <scope>NUCLEOTIDE SEQUENCE [LARGE SCALE GENOMIC DNA]</scope>
    <source>
        <strain evidence="11 12">Y03</strain>
    </source>
</reference>
<dbReference type="InterPro" id="IPR028974">
    <property type="entry name" value="TSP_type-3_rpt"/>
</dbReference>
<keyword evidence="6" id="KW-1015">Disulfide bond</keyword>
<dbReference type="Gene3D" id="2.60.120.200">
    <property type="match status" value="1"/>
</dbReference>
<dbReference type="SUPFAM" id="SSF49899">
    <property type="entry name" value="Concanavalin A-like lectins/glucanases"/>
    <property type="match status" value="1"/>
</dbReference>
<dbReference type="Pfam" id="PF22544">
    <property type="entry name" value="HYDIN_VesB_CFA65-like_Ig"/>
    <property type="match status" value="1"/>
</dbReference>
<evidence type="ECO:0000256" key="7">
    <source>
        <dbReference type="ARBA" id="ARBA00023273"/>
    </source>
</evidence>
<proteinExistence type="predicted"/>
<dbReference type="InterPro" id="IPR000998">
    <property type="entry name" value="MAM_dom"/>
</dbReference>
<evidence type="ECO:0000256" key="2">
    <source>
        <dbReference type="ARBA" id="ARBA00004496"/>
    </source>
</evidence>
<dbReference type="InterPro" id="IPR013320">
    <property type="entry name" value="ConA-like_dom_sf"/>
</dbReference>
<comment type="caution">
    <text evidence="11">The sequence shown here is derived from an EMBL/GenBank/DDBJ whole genome shotgun (WGS) entry which is preliminary data.</text>
</comment>
<dbReference type="InterPro" id="IPR026444">
    <property type="entry name" value="Secre_tail"/>
</dbReference>
<evidence type="ECO:0000313" key="11">
    <source>
        <dbReference type="EMBL" id="NMH86205.1"/>
    </source>
</evidence>
<dbReference type="Gene3D" id="2.60.40.10">
    <property type="entry name" value="Immunoglobulins"/>
    <property type="match status" value="1"/>
</dbReference>
<dbReference type="NCBIfam" id="TIGR04183">
    <property type="entry name" value="Por_Secre_tail"/>
    <property type="match status" value="1"/>
</dbReference>
<keyword evidence="7" id="KW-0966">Cell projection</keyword>
<evidence type="ECO:0000256" key="9">
    <source>
        <dbReference type="SAM" id="SignalP"/>
    </source>
</evidence>
<feature type="signal peptide" evidence="9">
    <location>
        <begin position="1"/>
        <end position="25"/>
    </location>
</feature>
<dbReference type="PANTHER" id="PTHR42535:SF2">
    <property type="entry name" value="CHROMOSOME UNDETERMINED SCAFFOLD_146, WHOLE GENOME SHOTGUN SEQUENCE"/>
    <property type="match status" value="1"/>
</dbReference>
<dbReference type="EMBL" id="JABBHF010000001">
    <property type="protein sequence ID" value="NMH86205.1"/>
    <property type="molecule type" value="Genomic_DNA"/>
</dbReference>
<dbReference type="SMART" id="SM00560">
    <property type="entry name" value="LamGL"/>
    <property type="match status" value="1"/>
</dbReference>
<organism evidence="11 12">
    <name type="scientific">Flavivirga algicola</name>
    <dbReference type="NCBI Taxonomy" id="2729136"/>
    <lineage>
        <taxon>Bacteria</taxon>
        <taxon>Pseudomonadati</taxon>
        <taxon>Bacteroidota</taxon>
        <taxon>Flavobacteriia</taxon>
        <taxon>Flavobacteriales</taxon>
        <taxon>Flavobacteriaceae</taxon>
        <taxon>Flavivirga</taxon>
    </lineage>
</organism>
<evidence type="ECO:0000256" key="1">
    <source>
        <dbReference type="ARBA" id="ARBA00004138"/>
    </source>
</evidence>
<evidence type="ECO:0000313" key="12">
    <source>
        <dbReference type="Proteomes" id="UP000746690"/>
    </source>
</evidence>
<evidence type="ECO:0000256" key="8">
    <source>
        <dbReference type="SAM" id="MobiDB-lite"/>
    </source>
</evidence>
<evidence type="ECO:0000256" key="3">
    <source>
        <dbReference type="ARBA" id="ARBA00022490"/>
    </source>
</evidence>
<feature type="compositionally biased region" description="Acidic residues" evidence="8">
    <location>
        <begin position="310"/>
        <end position="325"/>
    </location>
</feature>
<accession>A0ABX1RRM1</accession>
<sequence length="1635" mass="177708">MKNMTHRYALMVLIFSLYTSFNVTSQTIASYDFEGGLQSWTDGGSDSGLNTSSVYASNGTQSIYSKDNDTSQNYTTSPILNLSAHSSVDFSFSFIGRNIDTGEGFSLQYYNGTSWSTVKTYVLGTDFTSNNYIYTFYQTINSGLASNAQFRFSSTSSDNGEYSYFDDILIKVSAPEIDVHGNSLSISNGDVTPSNSDHTSFGTSNSGTQVTRTYTVYNKGGNNLTISNIALSNTADFSIIAPFYSSPVLPSTGSTTFTIQFTPSTLGTKTSTVTITNNDADEASYQFDIEARSEQNFFDSDGDGVLDNVDIDDDNDGIPDSEEESSCSASSISQTTNYKFLNETFGEGNRTTINTTYDAETTYCYEDGTFGSSITTCPNLGDNNLSDGEYVVYYKAGDGDGTNDTPNGEVASWADSYWYTGEDHTSGDTNGRMAMFNASYDPGTFYTATIIGSLPNIPITYSFWVLNLDTTDAPGIATRLRPDILVEFRDVNNNVLASITTGDIPPSINGDPAGSWHQFTANLTFNVSEFYVYFINNEVGGAGNDLAIDDIVISQTLCDTDGDGVADIFDLDSDNDGIPGVVEAGLGSYSDGKATLTNNSSWVDANNNGMHDLSEGNSTLDSDGDGTPNYLDLDSDNDTIFDVDESGATNSGSTTYQNGDGDITGDGVGDGTDTDAVRETDINSDGISEYFTDGILDVYDFFNGNTFVTGYGNSNQGSTGSGWENYVADTDNDNIPDYIDVTSDGSTYDISHTLYDSLDGNDDGIIDDTNDAEGDGILDLFDTDDAVFGSPRDLNRKLQLYFDGRNDYAAENTVIDGWQEAAIMSWIKIDPASSGDQIIIGQNNFQIQLNSDKSISASSNGSAISSSTPLPTNQWIHVAATYKCDCLSGNFKLYINGTAVNNAATSGGLNTDTSSFTIGRKPDTDSNYFHGYIDEVRVFDKALSENELHKMIHQEIENNAGIARGTIIPLDITDFVDTANVTPLNWSSLQRYYRLDTYKDDIIDDLTTASVDVGSGAKIYNTKIIDGQTAPLPYVTTSSCSGAWTDSSNWEQGNLWDISGTTPNCAIIQIKGDLRTNTDLTTVGLIIDSGSKLEIDGNSGLTNSWYLKLDGKIDLEGESQLVQTEDSTLDATSSGTLERDQQGTADTYTYNYWSSPVGLSNNSTNNNSYKLPDVFTNVNFLTSGYNGATSPIGIADYWIWKFSNQQSDDYSKWQHVRSTGTMLVGEGFTMKGPGTGSISTPQNYVLNGKPNNGDITLNISSGNDYLVGNPYPSAIDAVQFILDNGPTIAGSGSTTGTLYFWEHWGGGSHILREYQGGYATYSLSGGVPAASKGTNDPDVATGGTPTKTPGRYIPVAQGFFVTAENAGTIKFNNGQRVFQTEDGSSSLFVKSSNTKKNKAKASNKSNTGDTRMKLRIGFNSINEIHRQLLITVDENASVNYDWGYDSKYIDTQADDMYWLINNEKFTIQGIDHINDQTIIPLGLHTKKDGFNNITIDKLENTPENLEIYLHDKELGVYQNLKQSNYEIYLAAGEYLSRFEITFSGAQTTLGIDDIDASPIETHYSNEENHIIINNPTSKLIKSVEMLNILGQSLFKFQTNTNERHLTYNASQIKTGNYILKIQTSYGTISKKVLIK</sequence>
<name>A0ABX1RRM1_9FLAO</name>
<feature type="domain" description="MAM" evidence="10">
    <location>
        <begin position="507"/>
        <end position="560"/>
    </location>
</feature>
<dbReference type="PANTHER" id="PTHR42535">
    <property type="entry name" value="OOKINETE PROTEIN, PUTATIVE-RELATED"/>
    <property type="match status" value="1"/>
</dbReference>
<dbReference type="InterPro" id="IPR053879">
    <property type="entry name" value="HYDIN_VesB_CFA65-like_Ig"/>
</dbReference>
<comment type="subcellular location">
    <subcellularLocation>
        <location evidence="1">Cell projection</location>
        <location evidence="1">Cilium</location>
    </subcellularLocation>
    <subcellularLocation>
        <location evidence="2">Cytoplasm</location>
    </subcellularLocation>
</comment>
<evidence type="ECO:0000256" key="4">
    <source>
        <dbReference type="ARBA" id="ARBA00022729"/>
    </source>
</evidence>
<dbReference type="PROSITE" id="PS50060">
    <property type="entry name" value="MAM_2"/>
    <property type="match status" value="1"/>
</dbReference>
<keyword evidence="5" id="KW-0969">Cilium</keyword>
<dbReference type="SUPFAM" id="SSF103647">
    <property type="entry name" value="TSP type-3 repeat"/>
    <property type="match status" value="1"/>
</dbReference>
<dbReference type="InterPro" id="IPR006558">
    <property type="entry name" value="LamG-like"/>
</dbReference>
<dbReference type="NCBIfam" id="NF012200">
    <property type="entry name" value="choice_anch_D"/>
    <property type="match status" value="1"/>
</dbReference>
<dbReference type="Proteomes" id="UP000746690">
    <property type="component" value="Unassembled WGS sequence"/>
</dbReference>
<feature type="chain" id="PRO_5046364550" evidence="9">
    <location>
        <begin position="26"/>
        <end position="1635"/>
    </location>
</feature>
<feature type="compositionally biased region" description="Polar residues" evidence="8">
    <location>
        <begin position="647"/>
        <end position="658"/>
    </location>
</feature>